<evidence type="ECO:0000313" key="1">
    <source>
        <dbReference type="EMBL" id="OFW55830.1"/>
    </source>
</evidence>
<name>A0A1F2WG69_9ACTN</name>
<reference evidence="1 2" key="1">
    <citation type="journal article" date="2016" name="Nat. Commun.">
        <title>Thousands of microbial genomes shed light on interconnected biogeochemical processes in an aquifer system.</title>
        <authorList>
            <person name="Anantharaman K."/>
            <person name="Brown C.T."/>
            <person name="Hug L.A."/>
            <person name="Sharon I."/>
            <person name="Castelle C.J."/>
            <person name="Probst A.J."/>
            <person name="Thomas B.C."/>
            <person name="Singh A."/>
            <person name="Wilkins M.J."/>
            <person name="Karaoz U."/>
            <person name="Brodie E.L."/>
            <person name="Williams K.H."/>
            <person name="Hubbard S.S."/>
            <person name="Banfield J.F."/>
        </authorList>
    </citation>
    <scope>NUCLEOTIDE SEQUENCE [LARGE SCALE GENOMIC DNA]</scope>
</reference>
<dbReference type="InterPro" id="IPR046053">
    <property type="entry name" value="DUF6011"/>
</dbReference>
<evidence type="ECO:0000313" key="2">
    <source>
        <dbReference type="Proteomes" id="UP000177876"/>
    </source>
</evidence>
<protein>
    <submittedName>
        <fullName evidence="1">Uncharacterized protein</fullName>
    </submittedName>
</protein>
<accession>A0A1F2WG69</accession>
<dbReference type="EMBL" id="MELK01000051">
    <property type="protein sequence ID" value="OFW55830.1"/>
    <property type="molecule type" value="Genomic_DNA"/>
</dbReference>
<dbReference type="Pfam" id="PF19474">
    <property type="entry name" value="DUF6011"/>
    <property type="match status" value="1"/>
</dbReference>
<proteinExistence type="predicted"/>
<gene>
    <name evidence="1" type="ORF">A2Y75_05285</name>
</gene>
<sequence length="197" mass="22632">MSLRIIDEYGYPATDKQVVFIDDLFAKRDTATLTDTMRHTLTTLSEMIERAAETDKPIIIQMSRRDASYYIDTLLRCRPINSKKTDELNATLGQLPVSRYALPRKNDPDVWDFFELVERKNGRRFMNRLLGSPGDWRRDYLCAELQIAAARAIALDPRASAVAYAKRHRRCAVCDAPLSHPTSIEFSMGPTCRKRFL</sequence>
<dbReference type="STRING" id="1797197.A2Y75_05285"/>
<dbReference type="Proteomes" id="UP000177876">
    <property type="component" value="Unassembled WGS sequence"/>
</dbReference>
<comment type="caution">
    <text evidence="1">The sequence shown here is derived from an EMBL/GenBank/DDBJ whole genome shotgun (WGS) entry which is preliminary data.</text>
</comment>
<dbReference type="AlphaFoldDB" id="A0A1F2WG69"/>
<organism evidence="1 2">
    <name type="scientific">Candidatus Solincola sediminis</name>
    <dbReference type="NCBI Taxonomy" id="1797199"/>
    <lineage>
        <taxon>Bacteria</taxon>
        <taxon>Bacillati</taxon>
        <taxon>Actinomycetota</taxon>
        <taxon>Candidatus Geothermincolia</taxon>
        <taxon>Candidatus Geothermincolales</taxon>
        <taxon>Candidatus Geothermincolaceae</taxon>
        <taxon>Candidatus Solincola</taxon>
    </lineage>
</organism>